<comment type="caution">
    <text evidence="1">The sequence shown here is derived from an EMBL/GenBank/DDBJ whole genome shotgun (WGS) entry which is preliminary data.</text>
</comment>
<accession>A0ACB7U4X0</accession>
<keyword evidence="2" id="KW-1185">Reference proteome</keyword>
<proteinExistence type="predicted"/>
<reference evidence="2" key="1">
    <citation type="journal article" date="2022" name="Nat. Commun.">
        <title>Chromosome evolution and the genetic basis of agronomically important traits in greater yam.</title>
        <authorList>
            <person name="Bredeson J.V."/>
            <person name="Lyons J.B."/>
            <person name="Oniyinde I.O."/>
            <person name="Okereke N.R."/>
            <person name="Kolade O."/>
            <person name="Nnabue I."/>
            <person name="Nwadili C.O."/>
            <person name="Hribova E."/>
            <person name="Parker M."/>
            <person name="Nwogha J."/>
            <person name="Shu S."/>
            <person name="Carlson J."/>
            <person name="Kariba R."/>
            <person name="Muthemba S."/>
            <person name="Knop K."/>
            <person name="Barton G.J."/>
            <person name="Sherwood A.V."/>
            <person name="Lopez-Montes A."/>
            <person name="Asiedu R."/>
            <person name="Jamnadass R."/>
            <person name="Muchugi A."/>
            <person name="Goodstein D."/>
            <person name="Egesi C.N."/>
            <person name="Featherston J."/>
            <person name="Asfaw A."/>
            <person name="Simpson G.G."/>
            <person name="Dolezel J."/>
            <person name="Hendre P.S."/>
            <person name="Van Deynze A."/>
            <person name="Kumar P.L."/>
            <person name="Obidiegwu J.E."/>
            <person name="Bhattacharjee R."/>
            <person name="Rokhsar D.S."/>
        </authorList>
    </citation>
    <scope>NUCLEOTIDE SEQUENCE [LARGE SCALE GENOMIC DNA]</scope>
    <source>
        <strain evidence="2">cv. TDa95/00328</strain>
    </source>
</reference>
<evidence type="ECO:0000313" key="2">
    <source>
        <dbReference type="Proteomes" id="UP000827976"/>
    </source>
</evidence>
<gene>
    <name evidence="1" type="ORF">IHE45_18G005800</name>
</gene>
<sequence>MKLHRQSSVQRQSDPQWTNPSVFKHSSSSPVTGFRLMESMKRNQELNYNLEMKARELEEHYAAYKLKVDHGVKNVVEKRVVEVHKERLSLSNGDGEFIRGGFYRRYMEKREAKLREEWRSKHRAKTEEKMIAMRVSLDQIHAELKAKKAEFDRVNVALNQIESNDKQAAIPRAQPKSLSTSRRSTDSIKLPKSIPKSTDTEPKPFLKKGRSIGPGLGVGLSKTKYSSASKNYTRSSDINLFSTSQTSETKIKQTI</sequence>
<dbReference type="Proteomes" id="UP000827976">
    <property type="component" value="Chromosome 18"/>
</dbReference>
<dbReference type="EMBL" id="CM037028">
    <property type="protein sequence ID" value="KAH7655371.1"/>
    <property type="molecule type" value="Genomic_DNA"/>
</dbReference>
<name>A0ACB7U4X0_DIOAL</name>
<protein>
    <submittedName>
        <fullName evidence="1">Uncharacterized protein</fullName>
    </submittedName>
</protein>
<organism evidence="1 2">
    <name type="scientific">Dioscorea alata</name>
    <name type="common">Purple yam</name>
    <dbReference type="NCBI Taxonomy" id="55571"/>
    <lineage>
        <taxon>Eukaryota</taxon>
        <taxon>Viridiplantae</taxon>
        <taxon>Streptophyta</taxon>
        <taxon>Embryophyta</taxon>
        <taxon>Tracheophyta</taxon>
        <taxon>Spermatophyta</taxon>
        <taxon>Magnoliopsida</taxon>
        <taxon>Liliopsida</taxon>
        <taxon>Dioscoreales</taxon>
        <taxon>Dioscoreaceae</taxon>
        <taxon>Dioscorea</taxon>
    </lineage>
</organism>
<evidence type="ECO:0000313" key="1">
    <source>
        <dbReference type="EMBL" id="KAH7655371.1"/>
    </source>
</evidence>